<gene>
    <name evidence="1" type="ORF">Rai3103_09645</name>
</gene>
<evidence type="ECO:0008006" key="3">
    <source>
        <dbReference type="Google" id="ProtNLM"/>
    </source>
</evidence>
<keyword evidence="2" id="KW-1185">Reference proteome</keyword>
<organism evidence="1 2">
    <name type="scientific">Raineyella fluvialis</name>
    <dbReference type="NCBI Taxonomy" id="2662261"/>
    <lineage>
        <taxon>Bacteria</taxon>
        <taxon>Bacillati</taxon>
        <taxon>Actinomycetota</taxon>
        <taxon>Actinomycetes</taxon>
        <taxon>Propionibacteriales</taxon>
        <taxon>Propionibacteriaceae</taxon>
        <taxon>Raineyella</taxon>
    </lineage>
</organism>
<accession>A0A5Q2FDN6</accession>
<evidence type="ECO:0000313" key="1">
    <source>
        <dbReference type="EMBL" id="QGF23897.1"/>
    </source>
</evidence>
<evidence type="ECO:0000313" key="2">
    <source>
        <dbReference type="Proteomes" id="UP000386847"/>
    </source>
</evidence>
<dbReference type="RefSeq" id="WP_153572427.1">
    <property type="nucleotide sequence ID" value="NZ_CP045725.1"/>
</dbReference>
<dbReference type="EMBL" id="CP045725">
    <property type="protein sequence ID" value="QGF23897.1"/>
    <property type="molecule type" value="Genomic_DNA"/>
</dbReference>
<proteinExistence type="predicted"/>
<dbReference type="KEGG" id="rain:Rai3103_09645"/>
<reference evidence="1 2" key="1">
    <citation type="submission" date="2019-10" db="EMBL/GenBank/DDBJ databases">
        <title>Genomic analysis of Raineyella sp. CBA3103.</title>
        <authorList>
            <person name="Roh S.W."/>
        </authorList>
    </citation>
    <scope>NUCLEOTIDE SEQUENCE [LARGE SCALE GENOMIC DNA]</scope>
    <source>
        <strain evidence="1 2">CBA3103</strain>
    </source>
</reference>
<sequence length="180" mass="20232">MRRSLITLGVFGLTLVLFWLGLCIRYVAHPRIDPVGHVDAMYVIGPVETRWPEALARGDEGVAPVFLATRSIDPAGRPFFPPNCGEQRAGYEVTCVTPDPYTTRGEAEVLADQVREHGWTHVAVFTSTPHVARTRMLMERCVPAQVSVWDYSVQRSWTGWLGEFVYQSAAWVKAQIIRDC</sequence>
<protein>
    <recommendedName>
        <fullName evidence="3">DUF218 domain-containing protein</fullName>
    </recommendedName>
</protein>
<dbReference type="Proteomes" id="UP000386847">
    <property type="component" value="Chromosome"/>
</dbReference>
<name>A0A5Q2FDN6_9ACTN</name>
<dbReference type="AlphaFoldDB" id="A0A5Q2FDN6"/>